<protein>
    <recommendedName>
        <fullName evidence="3">CopG family transcriptional regulator</fullName>
    </recommendedName>
</protein>
<dbReference type="KEGG" id="oat:OAN307_c37490"/>
<accession>M9RH90</accession>
<keyword evidence="2" id="KW-1185">Reference proteome</keyword>
<dbReference type="Pfam" id="PF04214">
    <property type="entry name" value="DUF411"/>
    <property type="match status" value="1"/>
</dbReference>
<dbReference type="Proteomes" id="UP000005307">
    <property type="component" value="Chromosome"/>
</dbReference>
<proteinExistence type="predicted"/>
<dbReference type="InterPro" id="IPR007332">
    <property type="entry name" value="DUF411"/>
</dbReference>
<dbReference type="RefSeq" id="WP_015501155.1">
    <property type="nucleotide sequence ID" value="NC_020911.1"/>
</dbReference>
<dbReference type="eggNOG" id="COG3019">
    <property type="taxonomic scope" value="Bacteria"/>
</dbReference>
<dbReference type="HOGENOM" id="CLU_112034_1_1_5"/>
<dbReference type="STRING" id="391626.OAN307_c37490"/>
<evidence type="ECO:0000313" key="1">
    <source>
        <dbReference type="EMBL" id="AGI69205.1"/>
    </source>
</evidence>
<organism evidence="1 2">
    <name type="scientific">Octadecabacter antarcticus 307</name>
    <dbReference type="NCBI Taxonomy" id="391626"/>
    <lineage>
        <taxon>Bacteria</taxon>
        <taxon>Pseudomonadati</taxon>
        <taxon>Pseudomonadota</taxon>
        <taxon>Alphaproteobacteria</taxon>
        <taxon>Rhodobacterales</taxon>
        <taxon>Roseobacteraceae</taxon>
        <taxon>Octadecabacter</taxon>
    </lineage>
</organism>
<dbReference type="EMBL" id="CP003740">
    <property type="protein sequence ID" value="AGI69205.1"/>
    <property type="molecule type" value="Genomic_DNA"/>
</dbReference>
<gene>
    <name evidence="1" type="ORF">OAN307_c37490</name>
</gene>
<sequence length="164" mass="17017">MKLIKILLSTLPAAAMVLGLATLTIPSMVHAESHSSMSKHGTMLVTKDPNCGCCSGWVALAREEGYDIEITDTDDISVAKIDADIPGTLWACHTAVIDGYIIEGHVPFAALAKLLEERPAIAGIAVPGMPFGSPGMGGDPSARYDVIAFGGEASAGDVFYQAGL</sequence>
<name>M9RH90_9RHOB</name>
<reference evidence="1 2" key="1">
    <citation type="journal article" date="2013" name="PLoS ONE">
        <title>Poles Apart: Arctic and Antarctic Octadecabacter strains Share High Genome Plasticity and a New Type of Xanthorhodopsin.</title>
        <authorList>
            <person name="Vollmers J."/>
            <person name="Voget S."/>
            <person name="Dietrich S."/>
            <person name="Gollnow K."/>
            <person name="Smits M."/>
            <person name="Meyer K."/>
            <person name="Brinkhoff T."/>
            <person name="Simon M."/>
            <person name="Daniel R."/>
        </authorList>
    </citation>
    <scope>NUCLEOTIDE SEQUENCE [LARGE SCALE GENOMIC DNA]</scope>
    <source>
        <strain evidence="1 2">307</strain>
    </source>
</reference>
<dbReference type="OrthoDB" id="14727at2"/>
<evidence type="ECO:0000313" key="2">
    <source>
        <dbReference type="Proteomes" id="UP000005307"/>
    </source>
</evidence>
<dbReference type="AlphaFoldDB" id="M9RH90"/>
<evidence type="ECO:0008006" key="3">
    <source>
        <dbReference type="Google" id="ProtNLM"/>
    </source>
</evidence>